<keyword evidence="4" id="KW-1185">Reference proteome</keyword>
<dbReference type="EMBL" id="FNEZ01000002">
    <property type="protein sequence ID" value="SDJ70924.1"/>
    <property type="molecule type" value="Genomic_DNA"/>
</dbReference>
<feature type="compositionally biased region" description="Basic and acidic residues" evidence="2">
    <location>
        <begin position="33"/>
        <end position="42"/>
    </location>
</feature>
<dbReference type="AlphaFoldDB" id="A0A1G8VXW8"/>
<evidence type="ECO:0000313" key="3">
    <source>
        <dbReference type="EMBL" id="SDJ70924.1"/>
    </source>
</evidence>
<dbReference type="STRING" id="1128970.SAMN04487935_1561"/>
<organism evidence="3 4">
    <name type="scientific">Flavobacterium noncentrifugens</name>
    <dbReference type="NCBI Taxonomy" id="1128970"/>
    <lineage>
        <taxon>Bacteria</taxon>
        <taxon>Pseudomonadati</taxon>
        <taxon>Bacteroidota</taxon>
        <taxon>Flavobacteriia</taxon>
        <taxon>Flavobacteriales</taxon>
        <taxon>Flavobacteriaceae</taxon>
        <taxon>Flavobacterium</taxon>
    </lineage>
</organism>
<dbReference type="InterPro" id="IPR007139">
    <property type="entry name" value="DUF349"/>
</dbReference>
<feature type="coiled-coil region" evidence="1">
    <location>
        <begin position="702"/>
        <end position="773"/>
    </location>
</feature>
<dbReference type="Pfam" id="PF03993">
    <property type="entry name" value="DUF349"/>
    <property type="match status" value="5"/>
</dbReference>
<evidence type="ECO:0000313" key="4">
    <source>
        <dbReference type="Proteomes" id="UP000199580"/>
    </source>
</evidence>
<reference evidence="3 4" key="1">
    <citation type="submission" date="2016-10" db="EMBL/GenBank/DDBJ databases">
        <authorList>
            <person name="de Groot N.N."/>
        </authorList>
    </citation>
    <scope>NUCLEOTIDE SEQUENCE [LARGE SCALE GENOMIC DNA]</scope>
    <source>
        <strain evidence="3 4">CGMCC 1.10076</strain>
    </source>
</reference>
<proteinExistence type="predicted"/>
<feature type="region of interest" description="Disordered" evidence="2">
    <location>
        <begin position="33"/>
        <end position="66"/>
    </location>
</feature>
<evidence type="ECO:0000256" key="1">
    <source>
        <dbReference type="SAM" id="Coils"/>
    </source>
</evidence>
<keyword evidence="1" id="KW-0175">Coiled coil</keyword>
<dbReference type="Proteomes" id="UP000199580">
    <property type="component" value="Unassembled WGS sequence"/>
</dbReference>
<sequence length="775" mass="90199">MNFGAPLLTYALLIYKPYTFYKMLEEKNDNLHDADGNLKETSQEASSTDNETVAAETTQSENEETTEFVGEIIAEDEAQSEVAENAETADFVSNLIAEDEAKQDAVENIDPSDSEKSKQTAEFVSDVIEEDEAEENTAGGKAAALAKAEAADDDNIIELTPEQVADDSLVVEDDSIFAIKAISDANAEESEDETVRQEIPMLDYEALSMDELVDALEKLVSNEKVMAVKDHVEEVKKFFLAKYHHFIEEKKDEWHAENPDTTEDFHYHLPLKVKFDQLYSQYRDIKNTHFKSLQSNLDENLKTRLAIVEALKNLINPQENIKDTLKHFNELRDRWKNAGSIPKDKYNHVWNNYHFHVENFYDYLHLDREARDIDFKHNLELKQKIVARVEELVNEPDINKAFRELQDLHKIWKEDIGPVSREHREEIWNRFSELTKQMHDKRESLFEKLRAGETENLEKKKDIIAKIEVLATEKVNSHALWLAQIEKVEALRNEFFTTGKVPPEVNEETWTAFKNGVRNFNALKNSFYKDIKKDQNDNLNRKQALVAKAKELQESTDFAVTTPIMKQIQEEWKQIGHVPRKFSDKLWAEFKSACNSYFEKLKESKSEENAEEVEAFDKKKEYLESLREFQLTGEHRADLDAIKAHIENWKGFGKVPFGRRHIEGKFNKILDALFEKLSLSKKETEMMRFSNRVEQLAGSDDSRKLENEKVFLQRKIDEVQGEIFQLENNIQFFSSSKNSKKENPMIVEVRKSIERHKEELDTLKQKLKQLRNINQ</sequence>
<gene>
    <name evidence="3" type="ORF">SAMN04487935_1561</name>
</gene>
<evidence type="ECO:0008006" key="5">
    <source>
        <dbReference type="Google" id="ProtNLM"/>
    </source>
</evidence>
<accession>A0A1G8VXW8</accession>
<name>A0A1G8VXW8_9FLAO</name>
<protein>
    <recommendedName>
        <fullName evidence="5">DUF349 domain-containing protein</fullName>
    </recommendedName>
</protein>
<evidence type="ECO:0000256" key="2">
    <source>
        <dbReference type="SAM" id="MobiDB-lite"/>
    </source>
</evidence>